<dbReference type="EMBL" id="CM001217">
    <property type="protein sequence ID" value="KEH42116.1"/>
    <property type="molecule type" value="Genomic_DNA"/>
</dbReference>
<dbReference type="AlphaFoldDB" id="A0A072VKF7"/>
<accession>A0A072VKF7</accession>
<evidence type="ECO:0000313" key="3">
    <source>
        <dbReference type="Proteomes" id="UP000002051"/>
    </source>
</evidence>
<organism evidence="1 3">
    <name type="scientific">Medicago truncatula</name>
    <name type="common">Barrel medic</name>
    <name type="synonym">Medicago tribuloides</name>
    <dbReference type="NCBI Taxonomy" id="3880"/>
    <lineage>
        <taxon>Eukaryota</taxon>
        <taxon>Viridiplantae</taxon>
        <taxon>Streptophyta</taxon>
        <taxon>Embryophyta</taxon>
        <taxon>Tracheophyta</taxon>
        <taxon>Spermatophyta</taxon>
        <taxon>Magnoliopsida</taxon>
        <taxon>eudicotyledons</taxon>
        <taxon>Gunneridae</taxon>
        <taxon>Pentapetalae</taxon>
        <taxon>rosids</taxon>
        <taxon>fabids</taxon>
        <taxon>Fabales</taxon>
        <taxon>Fabaceae</taxon>
        <taxon>Papilionoideae</taxon>
        <taxon>50 kb inversion clade</taxon>
        <taxon>NPAAA clade</taxon>
        <taxon>Hologalegina</taxon>
        <taxon>IRL clade</taxon>
        <taxon>Trifolieae</taxon>
        <taxon>Medicago</taxon>
    </lineage>
</organism>
<evidence type="ECO:0000313" key="2">
    <source>
        <dbReference type="EnsemblPlants" id="KEH42116"/>
    </source>
</evidence>
<name>A0A072VKF7_MEDTR</name>
<dbReference type="EnsemblPlants" id="KEH42116">
    <property type="protein sequence ID" value="KEH42116"/>
    <property type="gene ID" value="MTR_1g062290"/>
</dbReference>
<proteinExistence type="predicted"/>
<reference evidence="2" key="3">
    <citation type="submission" date="2015-04" db="UniProtKB">
        <authorList>
            <consortium name="EnsemblPlants"/>
        </authorList>
    </citation>
    <scope>IDENTIFICATION</scope>
    <source>
        <strain evidence="2">cv. Jemalong A17</strain>
    </source>
</reference>
<dbReference type="Proteomes" id="UP000002051">
    <property type="component" value="Unassembled WGS sequence"/>
</dbReference>
<reference evidence="1 3" key="1">
    <citation type="journal article" date="2011" name="Nature">
        <title>The Medicago genome provides insight into the evolution of rhizobial symbioses.</title>
        <authorList>
            <person name="Young N.D."/>
            <person name="Debelle F."/>
            <person name="Oldroyd G.E."/>
            <person name="Geurts R."/>
            <person name="Cannon S.B."/>
            <person name="Udvardi M.K."/>
            <person name="Benedito V.A."/>
            <person name="Mayer K.F."/>
            <person name="Gouzy J."/>
            <person name="Schoof H."/>
            <person name="Van de Peer Y."/>
            <person name="Proost S."/>
            <person name="Cook D.R."/>
            <person name="Meyers B.C."/>
            <person name="Spannagl M."/>
            <person name="Cheung F."/>
            <person name="De Mita S."/>
            <person name="Krishnakumar V."/>
            <person name="Gundlach H."/>
            <person name="Zhou S."/>
            <person name="Mudge J."/>
            <person name="Bharti A.K."/>
            <person name="Murray J.D."/>
            <person name="Naoumkina M.A."/>
            <person name="Rosen B."/>
            <person name="Silverstein K.A."/>
            <person name="Tang H."/>
            <person name="Rombauts S."/>
            <person name="Zhao P.X."/>
            <person name="Zhou P."/>
            <person name="Barbe V."/>
            <person name="Bardou P."/>
            <person name="Bechner M."/>
            <person name="Bellec A."/>
            <person name="Berger A."/>
            <person name="Berges H."/>
            <person name="Bidwell S."/>
            <person name="Bisseling T."/>
            <person name="Choisne N."/>
            <person name="Couloux A."/>
            <person name="Denny R."/>
            <person name="Deshpande S."/>
            <person name="Dai X."/>
            <person name="Doyle J.J."/>
            <person name="Dudez A.M."/>
            <person name="Farmer A.D."/>
            <person name="Fouteau S."/>
            <person name="Franken C."/>
            <person name="Gibelin C."/>
            <person name="Gish J."/>
            <person name="Goldstein S."/>
            <person name="Gonzalez A.J."/>
            <person name="Green P.J."/>
            <person name="Hallab A."/>
            <person name="Hartog M."/>
            <person name="Hua A."/>
            <person name="Humphray S.J."/>
            <person name="Jeong D.H."/>
            <person name="Jing Y."/>
            <person name="Jocker A."/>
            <person name="Kenton S.M."/>
            <person name="Kim D.J."/>
            <person name="Klee K."/>
            <person name="Lai H."/>
            <person name="Lang C."/>
            <person name="Lin S."/>
            <person name="Macmil S.L."/>
            <person name="Magdelenat G."/>
            <person name="Matthews L."/>
            <person name="McCorrison J."/>
            <person name="Monaghan E.L."/>
            <person name="Mun J.H."/>
            <person name="Najar F.Z."/>
            <person name="Nicholson C."/>
            <person name="Noirot C."/>
            <person name="O'Bleness M."/>
            <person name="Paule C.R."/>
            <person name="Poulain J."/>
            <person name="Prion F."/>
            <person name="Qin B."/>
            <person name="Qu C."/>
            <person name="Retzel E.F."/>
            <person name="Riddle C."/>
            <person name="Sallet E."/>
            <person name="Samain S."/>
            <person name="Samson N."/>
            <person name="Sanders I."/>
            <person name="Saurat O."/>
            <person name="Scarpelli C."/>
            <person name="Schiex T."/>
            <person name="Segurens B."/>
            <person name="Severin A.J."/>
            <person name="Sherrier D.J."/>
            <person name="Shi R."/>
            <person name="Sims S."/>
            <person name="Singer S.R."/>
            <person name="Sinharoy S."/>
            <person name="Sterck L."/>
            <person name="Viollet A."/>
            <person name="Wang B.B."/>
            <person name="Wang K."/>
            <person name="Wang M."/>
            <person name="Wang X."/>
            <person name="Warfsmann J."/>
            <person name="Weissenbach J."/>
            <person name="White D.D."/>
            <person name="White J.D."/>
            <person name="Wiley G.B."/>
            <person name="Wincker P."/>
            <person name="Xing Y."/>
            <person name="Yang L."/>
            <person name="Yao Z."/>
            <person name="Ying F."/>
            <person name="Zhai J."/>
            <person name="Zhou L."/>
            <person name="Zuber A."/>
            <person name="Denarie J."/>
            <person name="Dixon R.A."/>
            <person name="May G.D."/>
            <person name="Schwartz D.C."/>
            <person name="Rogers J."/>
            <person name="Quetier F."/>
            <person name="Town C.D."/>
            <person name="Roe B.A."/>
        </authorList>
    </citation>
    <scope>NUCLEOTIDE SEQUENCE [LARGE SCALE GENOMIC DNA]</scope>
    <source>
        <strain evidence="1">A17</strain>
        <strain evidence="2 3">cv. Jemalong A17</strain>
    </source>
</reference>
<evidence type="ECO:0000313" key="1">
    <source>
        <dbReference type="EMBL" id="KEH42116.1"/>
    </source>
</evidence>
<keyword evidence="3" id="KW-1185">Reference proteome</keyword>
<sequence length="177" mass="20426">MFPNAKLKNLVAPSSHHFPILLDRTPVEQPHRIKRSFIFKNAWRMEEGLDEVVQNSWLGSAEGDVLHCEELFEELFEGNESVRSPVVNLLNLVIDNEDNDQLTTPFFIEEFKEEMFYMQPDKCPGPDGFNPGFYQHFWSDNALVAIKLVPYMKTKKSGNEKSVALKLDISKAYDMID</sequence>
<reference evidence="1 3" key="2">
    <citation type="journal article" date="2014" name="BMC Genomics">
        <title>An improved genome release (version Mt4.0) for the model legume Medicago truncatula.</title>
        <authorList>
            <person name="Tang H."/>
            <person name="Krishnakumar V."/>
            <person name="Bidwell S."/>
            <person name="Rosen B."/>
            <person name="Chan A."/>
            <person name="Zhou S."/>
            <person name="Gentzbittel L."/>
            <person name="Childs K.L."/>
            <person name="Yandell M."/>
            <person name="Gundlach H."/>
            <person name="Mayer K.F."/>
            <person name="Schwartz D.C."/>
            <person name="Town C.D."/>
        </authorList>
    </citation>
    <scope>GENOME REANNOTATION</scope>
    <source>
        <strain evidence="1">A17</strain>
        <strain evidence="2 3">cv. Jemalong A17</strain>
    </source>
</reference>
<protein>
    <submittedName>
        <fullName evidence="1 2">Uncharacterized protein</fullName>
    </submittedName>
</protein>
<dbReference type="HOGENOM" id="CLU_1520070_0_0_1"/>
<gene>
    <name evidence="1" type="ordered locus">MTR_1g062290</name>
</gene>